<dbReference type="Proteomes" id="UP000316093">
    <property type="component" value="Chromosome"/>
</dbReference>
<keyword evidence="2" id="KW-1185">Reference proteome</keyword>
<sequence length="228" mass="25151">MPVIALTGSDGSGKSTLAAALVAQLRAHRPTEELYLGQSSGKIGDWIGTLPLVGPRFKRYLVSKSDKVHDQPAKPPGNATALVIYLLSHWRAYKFRRLLAMCRRGTLVVTDRYPQAERAGFSIDGPQLAKTQGGNWWVRRLRAREHRLYEWMASNVPMLVIRLNVDVETAHARKPDHKLSSLREKIAAIPHLHFNGAAILDLDGTDAASSVLDSSMRAIHAALQVAHA</sequence>
<evidence type="ECO:0000313" key="2">
    <source>
        <dbReference type="Proteomes" id="UP000316093"/>
    </source>
</evidence>
<dbReference type="InterPro" id="IPR027417">
    <property type="entry name" value="P-loop_NTPase"/>
</dbReference>
<dbReference type="EMBL" id="CP041046">
    <property type="protein sequence ID" value="QDE41611.1"/>
    <property type="molecule type" value="Genomic_DNA"/>
</dbReference>
<protein>
    <recommendedName>
        <fullName evidence="3">Thymidylate kinase</fullName>
    </recommendedName>
</protein>
<dbReference type="KEGG" id="lpy:FIV34_09505"/>
<evidence type="ECO:0008006" key="3">
    <source>
        <dbReference type="Google" id="ProtNLM"/>
    </source>
</evidence>
<reference evidence="1 2" key="1">
    <citation type="submission" date="2019-06" db="EMBL/GenBank/DDBJ databases">
        <title>A complete genome sequence for Luteibacter pinisoli MAH-14.</title>
        <authorList>
            <person name="Baltrus D.A."/>
        </authorList>
    </citation>
    <scope>NUCLEOTIDE SEQUENCE [LARGE SCALE GENOMIC DNA]</scope>
    <source>
        <strain evidence="1 2">MAH-14</strain>
    </source>
</reference>
<proteinExistence type="predicted"/>
<name>A0A4Y5Z8C0_9GAMM</name>
<gene>
    <name evidence="1" type="ORF">FIV34_09505</name>
</gene>
<dbReference type="OrthoDB" id="6853346at2"/>
<dbReference type="Gene3D" id="3.40.50.300">
    <property type="entry name" value="P-loop containing nucleotide triphosphate hydrolases"/>
    <property type="match status" value="1"/>
</dbReference>
<accession>A0A4Y5Z8C0</accession>
<organism evidence="1 2">
    <name type="scientific">Luteibacter pinisoli</name>
    <dbReference type="NCBI Taxonomy" id="2589080"/>
    <lineage>
        <taxon>Bacteria</taxon>
        <taxon>Pseudomonadati</taxon>
        <taxon>Pseudomonadota</taxon>
        <taxon>Gammaproteobacteria</taxon>
        <taxon>Lysobacterales</taxon>
        <taxon>Rhodanobacteraceae</taxon>
        <taxon>Luteibacter</taxon>
    </lineage>
</organism>
<dbReference type="SUPFAM" id="SSF52540">
    <property type="entry name" value="P-loop containing nucleoside triphosphate hydrolases"/>
    <property type="match status" value="1"/>
</dbReference>
<evidence type="ECO:0000313" key="1">
    <source>
        <dbReference type="EMBL" id="QDE41611.1"/>
    </source>
</evidence>
<dbReference type="AlphaFoldDB" id="A0A4Y5Z8C0"/>